<organism evidence="2 3">
    <name type="scientific">Brassica napus</name>
    <name type="common">Rape</name>
    <dbReference type="NCBI Taxonomy" id="3708"/>
    <lineage>
        <taxon>Eukaryota</taxon>
        <taxon>Viridiplantae</taxon>
        <taxon>Streptophyta</taxon>
        <taxon>Embryophyta</taxon>
        <taxon>Tracheophyta</taxon>
        <taxon>Spermatophyta</taxon>
        <taxon>Magnoliopsida</taxon>
        <taxon>eudicotyledons</taxon>
        <taxon>Gunneridae</taxon>
        <taxon>Pentapetalae</taxon>
        <taxon>rosids</taxon>
        <taxon>malvids</taxon>
        <taxon>Brassicales</taxon>
        <taxon>Brassicaceae</taxon>
        <taxon>Brassiceae</taxon>
        <taxon>Brassica</taxon>
    </lineage>
</organism>
<accession>A0ABQ8B2R4</accession>
<dbReference type="Proteomes" id="UP000824890">
    <property type="component" value="Unassembled WGS sequence"/>
</dbReference>
<evidence type="ECO:0000313" key="2">
    <source>
        <dbReference type="EMBL" id="KAH0898540.1"/>
    </source>
</evidence>
<sequence>MSIHLLFGFIYSLSSNTDLARSSPVLKQRFSSILKETAAARLDAESLSNGSPTQVKSTSDSRFHIWVVNQRRMGKCGSWVKDRKEHKEHMYHKEHKEHMDHKGLKRLKGLKDRKEHKGLKEHMDHKGLKEHRELKEN</sequence>
<proteinExistence type="predicted"/>
<evidence type="ECO:0000256" key="1">
    <source>
        <dbReference type="SAM" id="MobiDB-lite"/>
    </source>
</evidence>
<protein>
    <submittedName>
        <fullName evidence="2">Uncharacterized protein</fullName>
    </submittedName>
</protein>
<reference evidence="2 3" key="1">
    <citation type="submission" date="2021-05" db="EMBL/GenBank/DDBJ databases">
        <title>Genome Assembly of Synthetic Allotetraploid Brassica napus Reveals Homoeologous Exchanges between Subgenomes.</title>
        <authorList>
            <person name="Davis J.T."/>
        </authorList>
    </citation>
    <scope>NUCLEOTIDE SEQUENCE [LARGE SCALE GENOMIC DNA]</scope>
    <source>
        <strain evidence="3">cv. Da-Ae</strain>
        <tissue evidence="2">Seedling</tissue>
    </source>
</reference>
<name>A0ABQ8B2R4_BRANA</name>
<dbReference type="EMBL" id="JAGKQM010000012">
    <property type="protein sequence ID" value="KAH0898540.1"/>
    <property type="molecule type" value="Genomic_DNA"/>
</dbReference>
<evidence type="ECO:0000313" key="3">
    <source>
        <dbReference type="Proteomes" id="UP000824890"/>
    </source>
</evidence>
<comment type="caution">
    <text evidence="2">The sequence shown here is derived from an EMBL/GenBank/DDBJ whole genome shotgun (WGS) entry which is preliminary data.</text>
</comment>
<gene>
    <name evidence="2" type="ORF">HID58_048108</name>
</gene>
<feature type="region of interest" description="Disordered" evidence="1">
    <location>
        <begin position="112"/>
        <end position="137"/>
    </location>
</feature>
<keyword evidence="3" id="KW-1185">Reference proteome</keyword>